<proteinExistence type="inferred from homology"/>
<comment type="subunit">
    <text evidence="1">Binds to the N-terminal domain of the chaperone ClpA.</text>
</comment>
<sequence length="102" mass="11744">MTQDVQTPVRRPIEKTRPKRPQRYVVVMLNDDFTPAEFVIDLLQRVFQKDREEAIATTFSIHNSGRAPVGLYPHEIAETKTAQVHRAAQQNGYPLRCEISPE</sequence>
<dbReference type="Gene3D" id="3.30.1390.10">
    <property type="match status" value="1"/>
</dbReference>
<dbReference type="Pfam" id="PF02617">
    <property type="entry name" value="ClpS"/>
    <property type="match status" value="1"/>
</dbReference>
<dbReference type="InterPro" id="IPR022935">
    <property type="entry name" value="ClpS"/>
</dbReference>
<name>A0ABS1D946_9PROT</name>
<evidence type="ECO:0000256" key="1">
    <source>
        <dbReference type="HAMAP-Rule" id="MF_00302"/>
    </source>
</evidence>
<protein>
    <recommendedName>
        <fullName evidence="1">ATP-dependent Clp protease adapter protein ClpS</fullName>
    </recommendedName>
</protein>
<dbReference type="HAMAP" id="MF_00302">
    <property type="entry name" value="ClpS"/>
    <property type="match status" value="1"/>
</dbReference>
<evidence type="ECO:0000313" key="4">
    <source>
        <dbReference type="Proteomes" id="UP001296873"/>
    </source>
</evidence>
<comment type="caution">
    <text evidence="3">The sequence shown here is derived from an EMBL/GenBank/DDBJ whole genome shotgun (WGS) entry which is preliminary data.</text>
</comment>
<evidence type="ECO:0000259" key="2">
    <source>
        <dbReference type="Pfam" id="PF02617"/>
    </source>
</evidence>
<dbReference type="SUPFAM" id="SSF54736">
    <property type="entry name" value="ClpS-like"/>
    <property type="match status" value="1"/>
</dbReference>
<comment type="function">
    <text evidence="1">Involved in the modulation of the specificity of the ClpAP-mediated ATP-dependent protein degradation.</text>
</comment>
<reference evidence="3 4" key="1">
    <citation type="journal article" date="2020" name="Microorganisms">
        <title>Osmotic Adaptation and Compatible Solute Biosynthesis of Phototrophic Bacteria as Revealed from Genome Analyses.</title>
        <authorList>
            <person name="Imhoff J.F."/>
            <person name="Rahn T."/>
            <person name="Kunzel S."/>
            <person name="Keller A."/>
            <person name="Neulinger S.C."/>
        </authorList>
    </citation>
    <scope>NUCLEOTIDE SEQUENCE [LARGE SCALE GENOMIC DNA]</scope>
    <source>
        <strain evidence="3 4">DSM 9895</strain>
    </source>
</reference>
<accession>A0ABS1D946</accession>
<dbReference type="InterPro" id="IPR014719">
    <property type="entry name" value="Ribosomal_bL12_C/ClpS-like"/>
</dbReference>
<keyword evidence="4" id="KW-1185">Reference proteome</keyword>
<evidence type="ECO:0000313" key="3">
    <source>
        <dbReference type="EMBL" id="MBK1666487.1"/>
    </source>
</evidence>
<dbReference type="RefSeq" id="WP_200338526.1">
    <property type="nucleotide sequence ID" value="NZ_NRRL01000001.1"/>
</dbReference>
<organism evidence="3 4">
    <name type="scientific">Rhodovibrio sodomensis</name>
    <dbReference type="NCBI Taxonomy" id="1088"/>
    <lineage>
        <taxon>Bacteria</taxon>
        <taxon>Pseudomonadati</taxon>
        <taxon>Pseudomonadota</taxon>
        <taxon>Alphaproteobacteria</taxon>
        <taxon>Rhodospirillales</taxon>
        <taxon>Rhodovibrionaceae</taxon>
        <taxon>Rhodovibrio</taxon>
    </lineage>
</organism>
<comment type="similarity">
    <text evidence="1">Belongs to the ClpS family.</text>
</comment>
<gene>
    <name evidence="1" type="primary">clpS</name>
    <name evidence="3" type="ORF">CKO28_00335</name>
</gene>
<dbReference type="InterPro" id="IPR003769">
    <property type="entry name" value="ClpS_core"/>
</dbReference>
<feature type="domain" description="Adaptor protein ClpS core" evidence="2">
    <location>
        <begin position="19"/>
        <end position="98"/>
    </location>
</feature>
<dbReference type="Proteomes" id="UP001296873">
    <property type="component" value="Unassembled WGS sequence"/>
</dbReference>
<dbReference type="EMBL" id="NRRL01000001">
    <property type="protein sequence ID" value="MBK1666487.1"/>
    <property type="molecule type" value="Genomic_DNA"/>
</dbReference>